<dbReference type="GO" id="GO:0008184">
    <property type="term" value="F:glycogen phosphorylase activity"/>
    <property type="evidence" value="ECO:0007669"/>
    <property type="project" value="InterPro"/>
</dbReference>
<dbReference type="Gene3D" id="3.40.50.2000">
    <property type="entry name" value="Glycogen Phosphorylase B"/>
    <property type="match status" value="2"/>
</dbReference>
<dbReference type="InterPro" id="IPR000811">
    <property type="entry name" value="Glyco_trans_35"/>
</dbReference>
<evidence type="ECO:0000256" key="10">
    <source>
        <dbReference type="RuleBase" id="RU000587"/>
    </source>
</evidence>
<evidence type="ECO:0000256" key="9">
    <source>
        <dbReference type="PIRSR" id="PIRSR000460-1"/>
    </source>
</evidence>
<feature type="region of interest" description="Disordered" evidence="11">
    <location>
        <begin position="30"/>
        <end position="86"/>
    </location>
</feature>
<proteinExistence type="inferred from homology"/>
<keyword evidence="8 10" id="KW-0119">Carbohydrate metabolism</keyword>
<dbReference type="PANTHER" id="PTHR11468">
    <property type="entry name" value="GLYCOGEN PHOSPHORYLASE"/>
    <property type="match status" value="1"/>
</dbReference>
<organism evidence="13">
    <name type="scientific">Hemiselmis tepida</name>
    <dbReference type="NCBI Taxonomy" id="464990"/>
    <lineage>
        <taxon>Eukaryota</taxon>
        <taxon>Cryptophyceae</taxon>
        <taxon>Cryptomonadales</taxon>
        <taxon>Hemiselmidaceae</taxon>
        <taxon>Hemiselmis</taxon>
    </lineage>
</organism>
<dbReference type="Pfam" id="PF00343">
    <property type="entry name" value="Phosphorylase"/>
    <property type="match status" value="1"/>
</dbReference>
<keyword evidence="5 10" id="KW-0328">Glycosyltransferase</keyword>
<dbReference type="FunFam" id="3.40.50.2000:FF:000002">
    <property type="entry name" value="Alpha-1,4 glucan phosphorylase"/>
    <property type="match status" value="1"/>
</dbReference>
<dbReference type="SUPFAM" id="SSF53756">
    <property type="entry name" value="UDP-Glycosyltransferase/glycogen phosphorylase"/>
    <property type="match status" value="1"/>
</dbReference>
<evidence type="ECO:0000256" key="6">
    <source>
        <dbReference type="ARBA" id="ARBA00022679"/>
    </source>
</evidence>
<evidence type="ECO:0000256" key="11">
    <source>
        <dbReference type="SAM" id="MobiDB-lite"/>
    </source>
</evidence>
<feature type="signal peptide" evidence="12">
    <location>
        <begin position="1"/>
        <end position="33"/>
    </location>
</feature>
<dbReference type="GO" id="GO:0005980">
    <property type="term" value="P:glycogen catabolic process"/>
    <property type="evidence" value="ECO:0007669"/>
    <property type="project" value="TreeGrafter"/>
</dbReference>
<comment type="catalytic activity">
    <reaction evidence="1 10">
        <text>[(1-&gt;4)-alpha-D-glucosyl](n) + phosphate = [(1-&gt;4)-alpha-D-glucosyl](n-1) + alpha-D-glucose 1-phosphate</text>
        <dbReference type="Rhea" id="RHEA:41732"/>
        <dbReference type="Rhea" id="RHEA-COMP:9584"/>
        <dbReference type="Rhea" id="RHEA-COMP:9586"/>
        <dbReference type="ChEBI" id="CHEBI:15444"/>
        <dbReference type="ChEBI" id="CHEBI:43474"/>
        <dbReference type="ChEBI" id="CHEBI:58601"/>
        <dbReference type="EC" id="2.4.1.1"/>
    </reaction>
</comment>
<keyword evidence="12" id="KW-0732">Signal</keyword>
<keyword evidence="4" id="KW-0021">Allosteric enzyme</keyword>
<evidence type="ECO:0000256" key="4">
    <source>
        <dbReference type="ARBA" id="ARBA00022533"/>
    </source>
</evidence>
<feature type="modified residue" description="N6-(pyridoxal phosphate)lysine" evidence="9">
    <location>
        <position position="747"/>
    </location>
</feature>
<dbReference type="InterPro" id="IPR011833">
    <property type="entry name" value="Glycg_phsphrylas"/>
</dbReference>
<dbReference type="PIRSF" id="PIRSF000460">
    <property type="entry name" value="Pprylas_GlgP"/>
    <property type="match status" value="1"/>
</dbReference>
<dbReference type="InterPro" id="IPR035090">
    <property type="entry name" value="Pyridoxal_P_attach_site"/>
</dbReference>
<dbReference type="EC" id="2.4.1.1" evidence="10"/>
<reference evidence="13" key="1">
    <citation type="submission" date="2021-01" db="EMBL/GenBank/DDBJ databases">
        <authorList>
            <person name="Corre E."/>
            <person name="Pelletier E."/>
            <person name="Niang G."/>
            <person name="Scheremetjew M."/>
            <person name="Finn R."/>
            <person name="Kale V."/>
            <person name="Holt S."/>
            <person name="Cochrane G."/>
            <person name="Meng A."/>
            <person name="Brown T."/>
            <person name="Cohen L."/>
        </authorList>
    </citation>
    <scope>NUCLEOTIDE SEQUENCE</scope>
    <source>
        <strain evidence="13">CCMP443</strain>
    </source>
</reference>
<dbReference type="NCBIfam" id="TIGR02093">
    <property type="entry name" value="P_ylase"/>
    <property type="match status" value="1"/>
</dbReference>
<feature type="chain" id="PRO_5030582808" description="Alpha-1,4 glucan phosphorylase" evidence="12">
    <location>
        <begin position="34"/>
        <end position="900"/>
    </location>
</feature>
<keyword evidence="7 9" id="KW-0663">Pyridoxal phosphate</keyword>
<sequence length="900" mass="100971">MPRTSKANVLGHASLALAATVLLLLSLAHSGDATRPSPTGRATLSPLMRLRGGSSAPKMTRSASQQELSRPDVSRPGPSGKDAKKEKIWQLTKGYKPVDKESIQRSVVHHVEHTLAADRYNFDDRTAYNAVALSVRDHLVESLRDTKSHYVKEDPKRVYYLSLEFLMGRSLLNALMNLDLEKPYRAALEEIGYHLEDMVDQEKDAALGNGGLGRLAACFLDSMATLNLPAWGYGIRYEHGMFEQRIKDGIQVEFPDTWLTHGNPWEIQRLDITYPVTFYGSEKVMAVAYDTPIPGYDTLNTNSLRLWSAMPDQDIDLGKFNEGDYNKALAARQRALEISQVLYPNDNNWAGKELRLKQQYFFVSATLQDMIKTFLTAKPGRSMEELPSKVAVQLNDTHPSIGVAELMRLLIDCHGLGWSAAWAIVQKVFAYTNHTVLPEALEKWPVALMQSLLPRIQEIIFEINRRWLNEVKETMGDKGEMMGKLSIIEGEGDHKMVRMANLAIVGSYKVNGVAAIHADIVKADVFPHFVEYYKRKGINDKFIGVTNGVTCRRWMAQCNPSLSALITKCLGSDKWVKDLALLEGLRKFSDDDKVLDDLMKSKHENKERLAKYIKETMNIDVDSDTMFDIQVKRIHEYKRQLLNVLQIIHRYNTIKSMSPDQRKNVVKRTCFIGGKAAAGYFVAKKIIALANAVGSVINNDPDTKDFLKLIFIPNYKVSNAQVIIPANDISEHISTAGTEASGTSNMKFVMNGGIIIGTDDGANIEIKEHVGEENIFIFGAKNEEIPEATRRMKEGAAWDGRLSKVFSTIRSGKFGNPVDFEPVLNSIENGADRYLLAHDFASYLECQDRVDKAFQDKKSWAKKCLNAVAGMGFFSTDRTIQEYADNIWGCKPCPRPDPRA</sequence>
<comment type="cofactor">
    <cofactor evidence="2 10">
        <name>pyridoxal 5'-phosphate</name>
        <dbReference type="ChEBI" id="CHEBI:597326"/>
    </cofactor>
</comment>
<evidence type="ECO:0000256" key="1">
    <source>
        <dbReference type="ARBA" id="ARBA00001275"/>
    </source>
</evidence>
<evidence type="ECO:0000256" key="3">
    <source>
        <dbReference type="ARBA" id="ARBA00006047"/>
    </source>
</evidence>
<dbReference type="AlphaFoldDB" id="A0A7S0VX79"/>
<dbReference type="CDD" id="cd04300">
    <property type="entry name" value="GT35_Glycogen_Phosphorylase"/>
    <property type="match status" value="1"/>
</dbReference>
<dbReference type="GO" id="GO:0005737">
    <property type="term" value="C:cytoplasm"/>
    <property type="evidence" value="ECO:0007669"/>
    <property type="project" value="TreeGrafter"/>
</dbReference>
<evidence type="ECO:0000256" key="5">
    <source>
        <dbReference type="ARBA" id="ARBA00022676"/>
    </source>
</evidence>
<name>A0A7S0VX79_9CRYP</name>
<evidence type="ECO:0000256" key="2">
    <source>
        <dbReference type="ARBA" id="ARBA00001933"/>
    </source>
</evidence>
<dbReference type="PROSITE" id="PS00102">
    <property type="entry name" value="PHOSPHORYLASE"/>
    <property type="match status" value="1"/>
</dbReference>
<evidence type="ECO:0000313" key="13">
    <source>
        <dbReference type="EMBL" id="CAD8798933.1"/>
    </source>
</evidence>
<dbReference type="FunFam" id="3.40.50.2000:FF:000003">
    <property type="entry name" value="Alpha-1,4 glucan phosphorylase"/>
    <property type="match status" value="1"/>
</dbReference>
<dbReference type="GO" id="GO:0030170">
    <property type="term" value="F:pyridoxal phosphate binding"/>
    <property type="evidence" value="ECO:0007669"/>
    <property type="project" value="InterPro"/>
</dbReference>
<dbReference type="EMBL" id="HBFN01021565">
    <property type="protein sequence ID" value="CAD8798933.1"/>
    <property type="molecule type" value="Transcribed_RNA"/>
</dbReference>
<gene>
    <name evidence="13" type="ORF">HTEP1355_LOCUS12574</name>
</gene>
<dbReference type="PANTHER" id="PTHR11468:SF3">
    <property type="entry name" value="GLYCOGEN PHOSPHORYLASE, LIVER FORM"/>
    <property type="match status" value="1"/>
</dbReference>
<comment type="function">
    <text evidence="10">Allosteric enzyme that catalyzes the rate-limiting step in glycogen catabolism, the phosphorolytic cleavage of glycogen to produce glucose-1-phosphate, and plays a central role in maintaining cellular and organismal glucose homeostasis.</text>
</comment>
<keyword evidence="6 10" id="KW-0808">Transferase</keyword>
<accession>A0A7S0VX79</accession>
<evidence type="ECO:0000256" key="7">
    <source>
        <dbReference type="ARBA" id="ARBA00022898"/>
    </source>
</evidence>
<evidence type="ECO:0000256" key="8">
    <source>
        <dbReference type="ARBA" id="ARBA00023277"/>
    </source>
</evidence>
<protein>
    <recommendedName>
        <fullName evidence="10">Alpha-1,4 glucan phosphorylase</fullName>
        <ecNumber evidence="10">2.4.1.1</ecNumber>
    </recommendedName>
</protein>
<evidence type="ECO:0000256" key="12">
    <source>
        <dbReference type="SAM" id="SignalP"/>
    </source>
</evidence>
<comment type="similarity">
    <text evidence="3 10">Belongs to the glycogen phosphorylase family.</text>
</comment>